<reference evidence="2 3" key="1">
    <citation type="submission" date="2018-11" db="EMBL/GenBank/DDBJ databases">
        <title>Cryobacterium sp. nov., isolated from rhizosphere soil of lettuce.</title>
        <authorList>
            <person name="Wang Y."/>
        </authorList>
    </citation>
    <scope>NUCLEOTIDE SEQUENCE [LARGE SCALE GENOMIC DNA]</scope>
    <source>
        <strain evidence="2 3">NEAU-85</strain>
    </source>
</reference>
<dbReference type="OrthoDB" id="5149148at2"/>
<feature type="transmembrane region" description="Helical" evidence="1">
    <location>
        <begin position="292"/>
        <end position="311"/>
    </location>
</feature>
<dbReference type="Proteomes" id="UP000279859">
    <property type="component" value="Unassembled WGS sequence"/>
</dbReference>
<feature type="transmembrane region" description="Helical" evidence="1">
    <location>
        <begin position="198"/>
        <end position="215"/>
    </location>
</feature>
<feature type="transmembrane region" description="Helical" evidence="1">
    <location>
        <begin position="241"/>
        <end position="260"/>
    </location>
</feature>
<dbReference type="EMBL" id="RDSR01000008">
    <property type="protein sequence ID" value="RNE63634.1"/>
    <property type="molecule type" value="Genomic_DNA"/>
</dbReference>
<feature type="transmembrane region" description="Helical" evidence="1">
    <location>
        <begin position="266"/>
        <end position="285"/>
    </location>
</feature>
<proteinExistence type="predicted"/>
<feature type="transmembrane region" description="Helical" evidence="1">
    <location>
        <begin position="117"/>
        <end position="136"/>
    </location>
</feature>
<dbReference type="InterPro" id="IPR058062">
    <property type="entry name" value="SCO7613_C"/>
</dbReference>
<keyword evidence="1" id="KW-0812">Transmembrane</keyword>
<gene>
    <name evidence="2" type="ORF">EEJ31_06585</name>
</gene>
<evidence type="ECO:0000313" key="2">
    <source>
        <dbReference type="EMBL" id="RNE63634.1"/>
    </source>
</evidence>
<sequence>MASWRGYGLVAASWALFGLGLLLDRGASLRAERLRTLCTPTLAVAIVVGAAGAIQGVRFGVGADMVAVGTLPLVALCLVIGLAGAVPAAAAARAITSHASAPHAVRIRGLRAGQLSARWLYAPAALYVGLATWTSIERDWIAIWLMWSLMLAYLTAMVLVAMRLRNGRTSLPPVWFLFALAFITAIVAWSPRQLRVEWFSLPLGLFLLAAGVAAMRGRQAGTAGTPPGTFNSWPTRWRGSWPLLAPGFGVMFLASILATFTDPQTWRAILVIGVALVAILVGSSLKLSAPFLMGIIVLPIENIFVFVVQIGRGIESVPWWITLAVVGAVLLIIAVTYERRAGDDNSIAARLRDLA</sequence>
<feature type="transmembrane region" description="Helical" evidence="1">
    <location>
        <begin position="36"/>
        <end position="61"/>
    </location>
</feature>
<feature type="transmembrane region" description="Helical" evidence="1">
    <location>
        <begin position="73"/>
        <end position="96"/>
    </location>
</feature>
<keyword evidence="1" id="KW-0472">Membrane</keyword>
<accession>A0A3M8LG20</accession>
<feature type="transmembrane region" description="Helical" evidence="1">
    <location>
        <begin position="6"/>
        <end position="24"/>
    </location>
</feature>
<feature type="transmembrane region" description="Helical" evidence="1">
    <location>
        <begin position="142"/>
        <end position="162"/>
    </location>
</feature>
<feature type="transmembrane region" description="Helical" evidence="1">
    <location>
        <begin position="317"/>
        <end position="337"/>
    </location>
</feature>
<protein>
    <submittedName>
        <fullName evidence="2">Uncharacterized protein</fullName>
    </submittedName>
</protein>
<comment type="caution">
    <text evidence="2">The sequence shown here is derived from an EMBL/GenBank/DDBJ whole genome shotgun (WGS) entry which is preliminary data.</text>
</comment>
<keyword evidence="1" id="KW-1133">Transmembrane helix</keyword>
<evidence type="ECO:0000256" key="1">
    <source>
        <dbReference type="SAM" id="Phobius"/>
    </source>
</evidence>
<evidence type="ECO:0000313" key="3">
    <source>
        <dbReference type="Proteomes" id="UP000279859"/>
    </source>
</evidence>
<keyword evidence="3" id="KW-1185">Reference proteome</keyword>
<organism evidence="2 3">
    <name type="scientific">Cryobacterium tepidiphilum</name>
    <dbReference type="NCBI Taxonomy" id="2486026"/>
    <lineage>
        <taxon>Bacteria</taxon>
        <taxon>Bacillati</taxon>
        <taxon>Actinomycetota</taxon>
        <taxon>Actinomycetes</taxon>
        <taxon>Micrococcales</taxon>
        <taxon>Microbacteriaceae</taxon>
        <taxon>Cryobacterium</taxon>
    </lineage>
</organism>
<feature type="transmembrane region" description="Helical" evidence="1">
    <location>
        <begin position="174"/>
        <end position="192"/>
    </location>
</feature>
<name>A0A3M8LG20_9MICO</name>
<dbReference type="AlphaFoldDB" id="A0A3M8LG20"/>
<dbReference type="NCBIfam" id="NF047321">
    <property type="entry name" value="SCO7613_CTERM"/>
    <property type="match status" value="1"/>
</dbReference>
<dbReference type="RefSeq" id="WP_123045511.1">
    <property type="nucleotide sequence ID" value="NZ_RDSR01000008.1"/>
</dbReference>